<reference evidence="3 4" key="1">
    <citation type="journal article" date="2016" name="Genome Biol. Evol.">
        <title>Gene Family Evolution Reflects Adaptation to Soil Environmental Stressors in the Genome of the Collembolan Orchesella cincta.</title>
        <authorList>
            <person name="Faddeeva-Vakhrusheva A."/>
            <person name="Derks M.F."/>
            <person name="Anvar S.Y."/>
            <person name="Agamennone V."/>
            <person name="Suring W."/>
            <person name="Smit S."/>
            <person name="van Straalen N.M."/>
            <person name="Roelofs D."/>
        </authorList>
    </citation>
    <scope>NUCLEOTIDE SEQUENCE [LARGE SCALE GENOMIC DNA]</scope>
    <source>
        <tissue evidence="3">Mixed pool</tissue>
    </source>
</reference>
<dbReference type="SMART" id="SM00198">
    <property type="entry name" value="SCP"/>
    <property type="match status" value="1"/>
</dbReference>
<feature type="transmembrane region" description="Helical" evidence="1">
    <location>
        <begin position="7"/>
        <end position="28"/>
    </location>
</feature>
<dbReference type="InterPro" id="IPR001283">
    <property type="entry name" value="CRISP-related"/>
</dbReference>
<dbReference type="Proteomes" id="UP000094527">
    <property type="component" value="Unassembled WGS sequence"/>
</dbReference>
<evidence type="ECO:0000313" key="4">
    <source>
        <dbReference type="Proteomes" id="UP000094527"/>
    </source>
</evidence>
<dbReference type="InterPro" id="IPR035940">
    <property type="entry name" value="CAP_sf"/>
</dbReference>
<dbReference type="Gene3D" id="3.40.33.10">
    <property type="entry name" value="CAP"/>
    <property type="match status" value="2"/>
</dbReference>
<dbReference type="PANTHER" id="PTHR10334">
    <property type="entry name" value="CYSTEINE-RICH SECRETORY PROTEIN-RELATED"/>
    <property type="match status" value="1"/>
</dbReference>
<accession>A0A1D2MDC0</accession>
<gene>
    <name evidence="3" type="ORF">Ocin01_15680</name>
</gene>
<dbReference type="PRINTS" id="PR00837">
    <property type="entry name" value="V5TPXLIKE"/>
</dbReference>
<evidence type="ECO:0000259" key="2">
    <source>
        <dbReference type="SMART" id="SM00198"/>
    </source>
</evidence>
<feature type="domain" description="SCP" evidence="2">
    <location>
        <begin position="53"/>
        <end position="210"/>
    </location>
</feature>
<feature type="transmembrane region" description="Helical" evidence="1">
    <location>
        <begin position="454"/>
        <end position="479"/>
    </location>
</feature>
<evidence type="ECO:0000313" key="3">
    <source>
        <dbReference type="EMBL" id="ODM91007.1"/>
    </source>
</evidence>
<keyword evidence="1" id="KW-0472">Membrane</keyword>
<dbReference type="OMA" id="EGPARIW"/>
<organism evidence="3 4">
    <name type="scientific">Orchesella cincta</name>
    <name type="common">Springtail</name>
    <name type="synonym">Podura cincta</name>
    <dbReference type="NCBI Taxonomy" id="48709"/>
    <lineage>
        <taxon>Eukaryota</taxon>
        <taxon>Metazoa</taxon>
        <taxon>Ecdysozoa</taxon>
        <taxon>Arthropoda</taxon>
        <taxon>Hexapoda</taxon>
        <taxon>Collembola</taxon>
        <taxon>Entomobryomorpha</taxon>
        <taxon>Entomobryoidea</taxon>
        <taxon>Orchesellidae</taxon>
        <taxon>Orchesellinae</taxon>
        <taxon>Orchesella</taxon>
    </lineage>
</organism>
<dbReference type="Pfam" id="PF00188">
    <property type="entry name" value="CAP"/>
    <property type="match status" value="2"/>
</dbReference>
<name>A0A1D2MDC0_ORCCI</name>
<evidence type="ECO:0000256" key="1">
    <source>
        <dbReference type="SAM" id="Phobius"/>
    </source>
</evidence>
<dbReference type="STRING" id="48709.A0A1D2MDC0"/>
<protein>
    <submittedName>
        <fullName evidence="3">Golgi-associated plant pathogenesis-related protein 1</fullName>
    </submittedName>
</protein>
<dbReference type="EMBL" id="LJIJ01001706">
    <property type="protein sequence ID" value="ODM91007.1"/>
    <property type="molecule type" value="Genomic_DNA"/>
</dbReference>
<proteinExistence type="predicted"/>
<dbReference type="OrthoDB" id="337038at2759"/>
<dbReference type="SUPFAM" id="SSF55797">
    <property type="entry name" value="PR-1-like"/>
    <property type="match status" value="2"/>
</dbReference>
<keyword evidence="1" id="KW-0812">Transmembrane</keyword>
<comment type="caution">
    <text evidence="3">The sequence shown here is derived from an EMBL/GenBank/DDBJ whole genome shotgun (WGS) entry which is preliminary data.</text>
</comment>
<dbReference type="InterPro" id="IPR014044">
    <property type="entry name" value="CAP_dom"/>
</dbReference>
<sequence length="493" mass="55852">MRKTTPVHKVCCNLFTLSILVWIFNLLICSEAQKTAGVKQDSPSKAKVTTSSEWIEGSLNAHNYFRSLHDTPPLVLNDTLSEISQYYANYLLKLAIQNQGSGRVYFDHNPEAGRARIGENLYYSTMPSIGIPLPPSYAVLLWYEEIKDYNFTSAKRKQTSDQQAKIGHLTQLLWSSTLQMGTAYASATLKNNQTIAFVVANYYKQGNLILRDDESKLYLENVLSPTVSDADINAAIVKTDVKSWLKALQKSTANTNETPEKWRKTALMKHNKYRSRFGVEHLRLNSDLCKVSQMWADYLLEKGLQTFNAYGVLNQIESNFIGTQFLRLGESSLFYVTGTNEVSPEGPARIWYSGRRFYQSSQQSKKSVDLQADRFIQLIWKSTTEFCVSYASGVAVNGQNLIYVVANYYPGVNGNKADRMHNIHWNDDNTKFSELIIEEDIDDDDDGCCSFGTILLIILGIAAVLILMVVGSIFLLSVFKKSWYESIVRTFKR</sequence>
<keyword evidence="1" id="KW-1133">Transmembrane helix</keyword>
<keyword evidence="4" id="KW-1185">Reference proteome</keyword>
<dbReference type="AlphaFoldDB" id="A0A1D2MDC0"/>